<dbReference type="EMBL" id="CAJMWT010006995">
    <property type="protein sequence ID" value="CAE6521789.1"/>
    <property type="molecule type" value="Genomic_DNA"/>
</dbReference>
<dbReference type="SUPFAM" id="SSF63829">
    <property type="entry name" value="Calcium-dependent phosphotriesterase"/>
    <property type="match status" value="1"/>
</dbReference>
<name>A0A8H3HM46_9AGAM</name>
<dbReference type="InterPro" id="IPR051288">
    <property type="entry name" value="Serum_paraoxonase/arylesterase"/>
</dbReference>
<dbReference type="PANTHER" id="PTHR11799">
    <property type="entry name" value="PARAOXONASE"/>
    <property type="match status" value="1"/>
</dbReference>
<evidence type="ECO:0000313" key="1">
    <source>
        <dbReference type="EMBL" id="CAE6521789.1"/>
    </source>
</evidence>
<reference evidence="1" key="1">
    <citation type="submission" date="2021-01" db="EMBL/GenBank/DDBJ databases">
        <authorList>
            <person name="Kaushik A."/>
        </authorList>
    </citation>
    <scope>NUCLEOTIDE SEQUENCE</scope>
    <source>
        <strain evidence="1">AG2-2IIIB</strain>
    </source>
</reference>
<dbReference type="PANTHER" id="PTHR11799:SF12">
    <property type="entry name" value="PARAOXONASE-RELATED"/>
    <property type="match status" value="1"/>
</dbReference>
<dbReference type="AlphaFoldDB" id="A0A8H3HM46"/>
<sequence length="425" mass="46331">MARTWLYAGASLAVFAGTLFQVYFRSPMLDALGFRRTLQPLNHKNCKSIPELQACEKISILSSGIMYLACAGTIESRTTWMPTLDALNATAVLARSVPDYLATYDINTGAIVQLTVKGLADPRGLNLHGMDVVPDEIDPKTLWIYLVNHRPQLDSEHKGADSVIEIFKTQTGANYVEWVQTVSDSRVMVTPNDIVGGGNGKEFWFTNDNGAKVGMRRHLDAMFWLKTTFVGYCHVMHGCKKASVSLYGSNGIARASDGSILVGSYRVGQLTVHKPKEDKTLEHVQTIQTEFPLDNLALSADGSIIAAAFPKLHLLAESMINISTTAPSAVLRISSATNGKYNVEKIYEDDGQLGSFATTAAMYGDTLFIHGQSSVSQSDSWPRINSENPYLRTHGSSDVGLQDPPAKLVLMGTLGSKSARGYEKE</sequence>
<organism evidence="1 2">
    <name type="scientific">Rhizoctonia solani</name>
    <dbReference type="NCBI Taxonomy" id="456999"/>
    <lineage>
        <taxon>Eukaryota</taxon>
        <taxon>Fungi</taxon>
        <taxon>Dikarya</taxon>
        <taxon>Basidiomycota</taxon>
        <taxon>Agaricomycotina</taxon>
        <taxon>Agaricomycetes</taxon>
        <taxon>Cantharellales</taxon>
        <taxon>Ceratobasidiaceae</taxon>
        <taxon>Rhizoctonia</taxon>
    </lineage>
</organism>
<gene>
    <name evidence="1" type="ORF">RDB_LOCUS166464</name>
</gene>
<proteinExistence type="predicted"/>
<accession>A0A8H3HM46</accession>
<evidence type="ECO:0008006" key="3">
    <source>
        <dbReference type="Google" id="ProtNLM"/>
    </source>
</evidence>
<dbReference type="Proteomes" id="UP000663843">
    <property type="component" value="Unassembled WGS sequence"/>
</dbReference>
<dbReference type="Gene3D" id="2.120.10.30">
    <property type="entry name" value="TolB, C-terminal domain"/>
    <property type="match status" value="1"/>
</dbReference>
<dbReference type="InterPro" id="IPR011042">
    <property type="entry name" value="6-blade_b-propeller_TolB-like"/>
</dbReference>
<comment type="caution">
    <text evidence="1">The sequence shown here is derived from an EMBL/GenBank/DDBJ whole genome shotgun (WGS) entry which is preliminary data.</text>
</comment>
<protein>
    <recommendedName>
        <fullName evidence="3">Serum paraoxonase/arylesterase 1</fullName>
    </recommendedName>
</protein>
<evidence type="ECO:0000313" key="2">
    <source>
        <dbReference type="Proteomes" id="UP000663843"/>
    </source>
</evidence>